<keyword evidence="3" id="KW-0653">Protein transport</keyword>
<feature type="transmembrane region" description="Helical" evidence="6">
    <location>
        <begin position="30"/>
        <end position="47"/>
    </location>
</feature>
<keyword evidence="8" id="KW-1185">Reference proteome</keyword>
<keyword evidence="3" id="KW-0813">Transport</keyword>
<evidence type="ECO:0000256" key="1">
    <source>
        <dbReference type="ARBA" id="ARBA00010690"/>
    </source>
</evidence>
<evidence type="ECO:0000256" key="5">
    <source>
        <dbReference type="SAM" id="MobiDB-lite"/>
    </source>
</evidence>
<dbReference type="PANTHER" id="PTHR30531:SF12">
    <property type="entry name" value="FLAGELLAR BIOSYNTHETIC PROTEIN FLHB"/>
    <property type="match status" value="1"/>
</dbReference>
<name>A0ABV4L527_9GAMM</name>
<gene>
    <name evidence="7" type="ORF">ACED35_15750</name>
</gene>
<evidence type="ECO:0000256" key="2">
    <source>
        <dbReference type="ARBA" id="ARBA00021622"/>
    </source>
</evidence>
<feature type="transmembrane region" description="Helical" evidence="6">
    <location>
        <begin position="180"/>
        <end position="206"/>
    </location>
</feature>
<keyword evidence="6" id="KW-0812">Transmembrane</keyword>
<evidence type="ECO:0000256" key="6">
    <source>
        <dbReference type="SAM" id="Phobius"/>
    </source>
</evidence>
<feature type="compositionally biased region" description="Basic and acidic residues" evidence="5">
    <location>
        <begin position="1"/>
        <end position="16"/>
    </location>
</feature>
<dbReference type="InterPro" id="IPR006135">
    <property type="entry name" value="T3SS_substrate_exporter"/>
</dbReference>
<keyword evidence="3" id="KW-1006">Bacterial flagellum protein export</keyword>
<dbReference type="Proteomes" id="UP001569154">
    <property type="component" value="Unassembled WGS sequence"/>
</dbReference>
<comment type="function">
    <text evidence="4">Required for formation of the rod structure in the basal body of the flagellar apparatus. Together with FliI and FliH, may constitute the export apparatus of flagellin.</text>
</comment>
<keyword evidence="6" id="KW-0472">Membrane</keyword>
<reference evidence="7 8" key="1">
    <citation type="submission" date="2024-06" db="EMBL/GenBank/DDBJ databases">
        <authorList>
            <person name="Steensen K."/>
            <person name="Seneca J."/>
            <person name="Bartlau N."/>
            <person name="Yu A.X."/>
            <person name="Polz M.F."/>
        </authorList>
    </citation>
    <scope>NUCLEOTIDE SEQUENCE [LARGE SCALE GENOMIC DNA]</scope>
    <source>
        <strain evidence="7 8">1F260</strain>
    </source>
</reference>
<dbReference type="EMBL" id="JBGONM010000038">
    <property type="protein sequence ID" value="MEZ8082574.1"/>
    <property type="molecule type" value="Genomic_DNA"/>
</dbReference>
<evidence type="ECO:0000313" key="8">
    <source>
        <dbReference type="Proteomes" id="UP001569154"/>
    </source>
</evidence>
<comment type="caution">
    <text evidence="7">The sequence shown here is derived from an EMBL/GenBank/DDBJ whole genome shotgun (WGS) entry which is preliminary data.</text>
</comment>
<evidence type="ECO:0000256" key="3">
    <source>
        <dbReference type="ARBA" id="ARBA00023225"/>
    </source>
</evidence>
<feature type="transmembrane region" description="Helical" evidence="6">
    <location>
        <begin position="141"/>
        <end position="160"/>
    </location>
</feature>
<dbReference type="Gene3D" id="3.40.1690.10">
    <property type="entry name" value="secretion proteins EscU"/>
    <property type="match status" value="1"/>
</dbReference>
<sequence length="353" mass="40339">MSTEEKTEQASEQKLREARKKGQISKSMDITAMAGIAVCLITVMVLAEQIGQKMMAATERIFLLAPEITPSANTWLIGQVFEDYLSAAMPVLVMAIIVGVMFNLFQTKGNFSTYPLTPDIKKLNPIKGFKKLFSVKSLFELVKSLFRLSAIAVMAYYIFYEEVVYLPDVMGYAIPDILERILWLLVKTIVFFMLIMIPFMMFDIFFQNWSFAKEMRMSKKEVKDEYKSQEGDPEVRYKRKQAQKEMREKAASLSNVSSADVVITNPTFIAIALKYNNNTMVAPKVVCKGRGPIAKKIREIAQQNQVMMHSNVPLARAIYKKVKLNSEIPPELYGQVAEIYRWYFKGKEKTNKG</sequence>
<comment type="similarity">
    <text evidence="1">Belongs to the type III secretion exporter family.</text>
</comment>
<proteinExistence type="inferred from homology"/>
<dbReference type="PANTHER" id="PTHR30531">
    <property type="entry name" value="FLAGELLAR BIOSYNTHETIC PROTEIN FLHB"/>
    <property type="match status" value="1"/>
</dbReference>
<dbReference type="Gene3D" id="6.10.250.2080">
    <property type="match status" value="1"/>
</dbReference>
<keyword evidence="7" id="KW-0969">Cilium</keyword>
<evidence type="ECO:0000256" key="4">
    <source>
        <dbReference type="ARBA" id="ARBA00025078"/>
    </source>
</evidence>
<keyword evidence="7" id="KW-0282">Flagellum</keyword>
<protein>
    <recommendedName>
        <fullName evidence="2">Flagellar biosynthetic protein FlhB</fullName>
    </recommendedName>
</protein>
<dbReference type="Pfam" id="PF01312">
    <property type="entry name" value="Bac_export_2"/>
    <property type="match status" value="1"/>
</dbReference>
<accession>A0ABV4L527</accession>
<feature type="region of interest" description="Disordered" evidence="5">
    <location>
        <begin position="1"/>
        <end position="20"/>
    </location>
</feature>
<organism evidence="7 8">
    <name type="scientific">Enterovibrio norvegicus</name>
    <dbReference type="NCBI Taxonomy" id="188144"/>
    <lineage>
        <taxon>Bacteria</taxon>
        <taxon>Pseudomonadati</taxon>
        <taxon>Pseudomonadota</taxon>
        <taxon>Gammaproteobacteria</taxon>
        <taxon>Vibrionales</taxon>
        <taxon>Vibrionaceae</taxon>
        <taxon>Enterovibrio</taxon>
    </lineage>
</organism>
<keyword evidence="6" id="KW-1133">Transmembrane helix</keyword>
<dbReference type="PRINTS" id="PR00950">
    <property type="entry name" value="TYPE3IMSPROT"/>
</dbReference>
<feature type="transmembrane region" description="Helical" evidence="6">
    <location>
        <begin position="84"/>
        <end position="105"/>
    </location>
</feature>
<evidence type="ECO:0000313" key="7">
    <source>
        <dbReference type="EMBL" id="MEZ8082574.1"/>
    </source>
</evidence>
<dbReference type="SUPFAM" id="SSF160544">
    <property type="entry name" value="EscU C-terminal domain-like"/>
    <property type="match status" value="1"/>
</dbReference>
<dbReference type="RefSeq" id="WP_017013012.1">
    <property type="nucleotide sequence ID" value="NZ_AJYG02000064.1"/>
</dbReference>
<dbReference type="InterPro" id="IPR029025">
    <property type="entry name" value="T3SS_substrate_exporter_C"/>
</dbReference>
<keyword evidence="7" id="KW-0966">Cell projection</keyword>